<evidence type="ECO:0000313" key="3">
    <source>
        <dbReference type="Proteomes" id="UP000321479"/>
    </source>
</evidence>
<dbReference type="Pfam" id="PF08818">
    <property type="entry name" value="DUF1801"/>
    <property type="match status" value="1"/>
</dbReference>
<dbReference type="SUPFAM" id="SSF159888">
    <property type="entry name" value="YdhG-like"/>
    <property type="match status" value="1"/>
</dbReference>
<evidence type="ECO:0000313" key="2">
    <source>
        <dbReference type="EMBL" id="QEC63432.1"/>
    </source>
</evidence>
<dbReference type="Proteomes" id="UP000321479">
    <property type="component" value="Chromosome"/>
</dbReference>
<gene>
    <name evidence="2" type="ORF">FRZ54_12875</name>
</gene>
<proteinExistence type="predicted"/>
<reference evidence="2 3" key="1">
    <citation type="journal article" date="2017" name="Curr. Microbiol.">
        <title>Mucilaginibacter ginsenosidivorans sp. nov., Isolated from Soil of Ginseng Field.</title>
        <authorList>
            <person name="Kim M.M."/>
            <person name="Siddiqi M.Z."/>
            <person name="Im W.T."/>
        </authorList>
    </citation>
    <scope>NUCLEOTIDE SEQUENCE [LARGE SCALE GENOMIC DNA]</scope>
    <source>
        <strain evidence="2 3">Gsoil 3017</strain>
    </source>
</reference>
<dbReference type="InterPro" id="IPR014922">
    <property type="entry name" value="YdhG-like"/>
</dbReference>
<accession>A0A5B8UWX1</accession>
<organism evidence="2 3">
    <name type="scientific">Mucilaginibacter ginsenosidivorans</name>
    <dbReference type="NCBI Taxonomy" id="398053"/>
    <lineage>
        <taxon>Bacteria</taxon>
        <taxon>Pseudomonadati</taxon>
        <taxon>Bacteroidota</taxon>
        <taxon>Sphingobacteriia</taxon>
        <taxon>Sphingobacteriales</taxon>
        <taxon>Sphingobacteriaceae</taxon>
        <taxon>Mucilaginibacter</taxon>
    </lineage>
</organism>
<dbReference type="AlphaFoldDB" id="A0A5B8UWX1"/>
<protein>
    <submittedName>
        <fullName evidence="2">DUF1801 domain-containing protein</fullName>
    </submittedName>
</protein>
<dbReference type="OrthoDB" id="9813231at2"/>
<dbReference type="EMBL" id="CP042436">
    <property type="protein sequence ID" value="QEC63432.1"/>
    <property type="molecule type" value="Genomic_DNA"/>
</dbReference>
<sequence length="151" mass="17195">MQSPAKTPEEYIASLPPERKEAVSRIREAILKNLPAGFEETMGYGMLGYVVPHSIYAKGYHCDPKVPLPYMNLGSQKNFIALHAMCVYGNSKLHEWFAQEYPKHCKTKLDMGKACIRFKKMDDIPYALIGELASKLTVKQWIDICEQAVKR</sequence>
<dbReference type="Gene3D" id="3.90.1150.200">
    <property type="match status" value="1"/>
</dbReference>
<evidence type="ECO:0000259" key="1">
    <source>
        <dbReference type="Pfam" id="PF08818"/>
    </source>
</evidence>
<dbReference type="KEGG" id="mgin:FRZ54_12875"/>
<name>A0A5B8UWX1_9SPHI</name>
<dbReference type="RefSeq" id="WP_147032008.1">
    <property type="nucleotide sequence ID" value="NZ_CP042436.1"/>
</dbReference>
<keyword evidence="3" id="KW-1185">Reference proteome</keyword>
<feature type="domain" description="YdhG-like" evidence="1">
    <location>
        <begin position="19"/>
        <end position="133"/>
    </location>
</feature>